<gene>
    <name evidence="14" type="primary">20340585</name>
    <name evidence="13" type="ORF">GGTG_00127</name>
</gene>
<dbReference type="Pfam" id="PF00557">
    <property type="entry name" value="Peptidase_M24"/>
    <property type="match status" value="1"/>
</dbReference>
<reference evidence="13" key="2">
    <citation type="submission" date="2010-07" db="EMBL/GenBank/DDBJ databases">
        <authorList>
            <consortium name="The Broad Institute Genome Sequencing Platform"/>
            <consortium name="Broad Institute Genome Sequencing Center for Infectious Disease"/>
            <person name="Ma L.-J."/>
            <person name="Dead R."/>
            <person name="Young S."/>
            <person name="Zeng Q."/>
            <person name="Koehrsen M."/>
            <person name="Alvarado L."/>
            <person name="Berlin A."/>
            <person name="Chapman S.B."/>
            <person name="Chen Z."/>
            <person name="Freedman E."/>
            <person name="Gellesch M."/>
            <person name="Goldberg J."/>
            <person name="Griggs A."/>
            <person name="Gujja S."/>
            <person name="Heilman E.R."/>
            <person name="Heiman D."/>
            <person name="Hepburn T."/>
            <person name="Howarth C."/>
            <person name="Jen D."/>
            <person name="Larson L."/>
            <person name="Mehta T."/>
            <person name="Neiman D."/>
            <person name="Pearson M."/>
            <person name="Roberts A."/>
            <person name="Saif S."/>
            <person name="Shea T."/>
            <person name="Shenoy N."/>
            <person name="Sisk P."/>
            <person name="Stolte C."/>
            <person name="Sykes S."/>
            <person name="Walk T."/>
            <person name="White J."/>
            <person name="Yandava C."/>
            <person name="Haas B."/>
            <person name="Nusbaum C."/>
            <person name="Birren B."/>
        </authorList>
    </citation>
    <scope>NUCLEOTIDE SEQUENCE</scope>
    <source>
        <strain evidence="13">R3-111a-1</strain>
    </source>
</reference>
<reference evidence="15" key="1">
    <citation type="submission" date="2010-07" db="EMBL/GenBank/DDBJ databases">
        <title>The genome sequence of Gaeumannomyces graminis var. tritici strain R3-111a-1.</title>
        <authorList>
            <consortium name="The Broad Institute Genome Sequencing Platform"/>
            <person name="Ma L.-J."/>
            <person name="Dead R."/>
            <person name="Young S."/>
            <person name="Zeng Q."/>
            <person name="Koehrsen M."/>
            <person name="Alvarado L."/>
            <person name="Berlin A."/>
            <person name="Chapman S.B."/>
            <person name="Chen Z."/>
            <person name="Freedman E."/>
            <person name="Gellesch M."/>
            <person name="Goldberg J."/>
            <person name="Griggs A."/>
            <person name="Gujja S."/>
            <person name="Heilman E.R."/>
            <person name="Heiman D."/>
            <person name="Hepburn T."/>
            <person name="Howarth C."/>
            <person name="Jen D."/>
            <person name="Larson L."/>
            <person name="Mehta T."/>
            <person name="Neiman D."/>
            <person name="Pearson M."/>
            <person name="Roberts A."/>
            <person name="Saif S."/>
            <person name="Shea T."/>
            <person name="Shenoy N."/>
            <person name="Sisk P."/>
            <person name="Stolte C."/>
            <person name="Sykes S."/>
            <person name="Walk T."/>
            <person name="White J."/>
            <person name="Yandava C."/>
            <person name="Haas B."/>
            <person name="Nusbaum C."/>
            <person name="Birren B."/>
        </authorList>
    </citation>
    <scope>NUCLEOTIDE SEQUENCE [LARGE SCALE GENOMIC DNA]</scope>
    <source>
        <strain evidence="15">R3-111a-1</strain>
    </source>
</reference>
<reference evidence="14" key="5">
    <citation type="submission" date="2018-04" db="UniProtKB">
        <authorList>
            <consortium name="EnsemblFungi"/>
        </authorList>
    </citation>
    <scope>IDENTIFICATION</scope>
    <source>
        <strain evidence="14">R3-111a-1</strain>
    </source>
</reference>
<dbReference type="SMART" id="SM01011">
    <property type="entry name" value="AMP_N"/>
    <property type="match status" value="1"/>
</dbReference>
<keyword evidence="7" id="KW-0479">Metal-binding</keyword>
<evidence type="ECO:0000256" key="9">
    <source>
        <dbReference type="ARBA" id="ARBA00023049"/>
    </source>
</evidence>
<dbReference type="Gene3D" id="3.90.230.10">
    <property type="entry name" value="Creatinase/methionine aminopeptidase superfamily"/>
    <property type="match status" value="1"/>
</dbReference>
<evidence type="ECO:0000256" key="1">
    <source>
        <dbReference type="ARBA" id="ARBA00001424"/>
    </source>
</evidence>
<dbReference type="InterPro" id="IPR036005">
    <property type="entry name" value="Creatinase/aminopeptidase-like"/>
</dbReference>
<evidence type="ECO:0000256" key="2">
    <source>
        <dbReference type="ARBA" id="ARBA00001936"/>
    </source>
</evidence>
<dbReference type="InterPro" id="IPR000994">
    <property type="entry name" value="Pept_M24"/>
</dbReference>
<dbReference type="InterPro" id="IPR029149">
    <property type="entry name" value="Creatin/AminoP/Spt16_N"/>
</dbReference>
<dbReference type="HOGENOM" id="CLU_017266_1_1_1"/>
<keyword evidence="6" id="KW-0031">Aminopeptidase</keyword>
<reference evidence="14" key="4">
    <citation type="journal article" date="2015" name="G3 (Bethesda)">
        <title>Genome sequences of three phytopathogenic species of the Magnaporthaceae family of fungi.</title>
        <authorList>
            <person name="Okagaki L.H."/>
            <person name="Nunes C.C."/>
            <person name="Sailsbery J."/>
            <person name="Clay B."/>
            <person name="Brown D."/>
            <person name="John T."/>
            <person name="Oh Y."/>
            <person name="Young N."/>
            <person name="Fitzgerald M."/>
            <person name="Haas B.J."/>
            <person name="Zeng Q."/>
            <person name="Young S."/>
            <person name="Adiconis X."/>
            <person name="Fan L."/>
            <person name="Levin J.Z."/>
            <person name="Mitchell T.K."/>
            <person name="Okubara P.A."/>
            <person name="Farman M.L."/>
            <person name="Kohn L.M."/>
            <person name="Birren B."/>
            <person name="Ma L.-J."/>
            <person name="Dean R.A."/>
        </authorList>
    </citation>
    <scope>NUCLEOTIDE SEQUENCE</scope>
    <source>
        <strain evidence="14">R3-111a-1</strain>
    </source>
</reference>
<dbReference type="FunCoup" id="J3NFT3">
    <property type="interactions" value="461"/>
</dbReference>
<keyword evidence="15" id="KW-1185">Reference proteome</keyword>
<dbReference type="eggNOG" id="KOG2414">
    <property type="taxonomic scope" value="Eukaryota"/>
</dbReference>
<protein>
    <recommendedName>
        <fullName evidence="5">Xaa-Pro aminopeptidase</fullName>
        <ecNumber evidence="5">3.4.11.9</ecNumber>
    </recommendedName>
    <alternativeName>
        <fullName evidence="11">Aminoacylproline aminopeptidase</fullName>
    </alternativeName>
</protein>
<dbReference type="GO" id="GO:0005634">
    <property type="term" value="C:nucleus"/>
    <property type="evidence" value="ECO:0007669"/>
    <property type="project" value="EnsemblFungi"/>
</dbReference>
<dbReference type="SUPFAM" id="SSF55920">
    <property type="entry name" value="Creatinase/aminopeptidase"/>
    <property type="match status" value="1"/>
</dbReference>
<comment type="cofactor">
    <cofactor evidence="2">
        <name>Mn(2+)</name>
        <dbReference type="ChEBI" id="CHEBI:29035"/>
    </cofactor>
</comment>
<evidence type="ECO:0000256" key="8">
    <source>
        <dbReference type="ARBA" id="ARBA00022801"/>
    </source>
</evidence>
<accession>J3NFT3</accession>
<keyword evidence="10" id="KW-0464">Manganese</keyword>
<dbReference type="GeneID" id="20340585"/>
<dbReference type="AlphaFoldDB" id="J3NFT3"/>
<dbReference type="Gene3D" id="3.40.350.10">
    <property type="entry name" value="Creatinase/prolidase N-terminal domain"/>
    <property type="match status" value="1"/>
</dbReference>
<dbReference type="EnsemblFungi" id="EJT80123">
    <property type="protein sequence ID" value="EJT80123"/>
    <property type="gene ID" value="GGTG_00127"/>
</dbReference>
<evidence type="ECO:0000256" key="11">
    <source>
        <dbReference type="ARBA" id="ARBA00030849"/>
    </source>
</evidence>
<name>J3NFT3_GAET3</name>
<sequence>MSCRVGFRLSRPVLRPWQQHNATTNTLPIQGYLQQAHPRRTNLARLLPQCTSSTPQRVSNWRSYATRVAASELQFGQPVHETHPHILKSGELTPGITAQEYYDRRLKLAALLPVGGVAILAAADLKYRSGAVFYPYRQDSNFFYLTGFAEQDAVAVIHRRDRDPADHEFRLYVRPKDPILERWSGPWSGVEGAEDVWNADVAGPIAAASYEVRDKAESALAVFADSRDYTGSSQVQPLAPLVNSLRAIKSPAEVANMRKAGQLSGRVITDAMRGRRDGSSSSGGGGGGNWTLERDLALFLEHGFARAGCDGSAYVPVVAGGPRGSLIHYVQNSAALAAGETVLVDAGGEFGTYVTDITRTWPVGGRFSPAQRDLYEAVLRVQRTCVSLCRASAATSLDRLHAVAERALADQLRDLGFDLPAGPAGSSDRGMSALFPHHLSHYVGLDVHDVPGYSRGVQLQAGHCVTVEPGIYVPDDDRWPSHFRGLAVRIEDSVCVMEDEPLILTTEAVKEVADIEALREV</sequence>
<evidence type="ECO:0000256" key="10">
    <source>
        <dbReference type="ARBA" id="ARBA00023211"/>
    </source>
</evidence>
<evidence type="ECO:0000256" key="7">
    <source>
        <dbReference type="ARBA" id="ARBA00022723"/>
    </source>
</evidence>
<keyword evidence="6" id="KW-0645">Protease</keyword>
<evidence type="ECO:0000259" key="12">
    <source>
        <dbReference type="SMART" id="SM01011"/>
    </source>
</evidence>
<evidence type="ECO:0000256" key="6">
    <source>
        <dbReference type="ARBA" id="ARBA00022438"/>
    </source>
</evidence>
<dbReference type="GO" id="GO:0030145">
    <property type="term" value="F:manganese ion binding"/>
    <property type="evidence" value="ECO:0007669"/>
    <property type="project" value="InterPro"/>
</dbReference>
<evidence type="ECO:0000313" key="15">
    <source>
        <dbReference type="Proteomes" id="UP000006039"/>
    </source>
</evidence>
<evidence type="ECO:0000256" key="3">
    <source>
        <dbReference type="ARBA" id="ARBA00002443"/>
    </source>
</evidence>
<dbReference type="GO" id="GO:0005739">
    <property type="term" value="C:mitochondrion"/>
    <property type="evidence" value="ECO:0007669"/>
    <property type="project" value="EnsemblFungi"/>
</dbReference>
<dbReference type="GO" id="GO:0016485">
    <property type="term" value="P:protein processing"/>
    <property type="evidence" value="ECO:0007669"/>
    <property type="project" value="EnsemblFungi"/>
</dbReference>
<keyword evidence="8" id="KW-0378">Hydrolase</keyword>
<feature type="domain" description="Aminopeptidase P N-terminal" evidence="12">
    <location>
        <begin position="96"/>
        <end position="233"/>
    </location>
</feature>
<keyword evidence="9" id="KW-0482">Metalloprotease</keyword>
<dbReference type="PANTHER" id="PTHR43226:SF4">
    <property type="entry name" value="XAA-PRO AMINOPEPTIDASE 3"/>
    <property type="match status" value="1"/>
</dbReference>
<dbReference type="STRING" id="644352.J3NFT3"/>
<evidence type="ECO:0000256" key="5">
    <source>
        <dbReference type="ARBA" id="ARBA00012574"/>
    </source>
</evidence>
<dbReference type="InterPro" id="IPR052433">
    <property type="entry name" value="X-Pro_dipept-like"/>
</dbReference>
<dbReference type="Pfam" id="PF05195">
    <property type="entry name" value="AMP_N"/>
    <property type="match status" value="1"/>
</dbReference>
<organism evidence="13">
    <name type="scientific">Gaeumannomyces tritici (strain R3-111a-1)</name>
    <name type="common">Wheat and barley take-all root rot fungus</name>
    <name type="synonym">Gaeumannomyces graminis var. tritici</name>
    <dbReference type="NCBI Taxonomy" id="644352"/>
    <lineage>
        <taxon>Eukaryota</taxon>
        <taxon>Fungi</taxon>
        <taxon>Dikarya</taxon>
        <taxon>Ascomycota</taxon>
        <taxon>Pezizomycotina</taxon>
        <taxon>Sordariomycetes</taxon>
        <taxon>Sordariomycetidae</taxon>
        <taxon>Magnaporthales</taxon>
        <taxon>Magnaporthaceae</taxon>
        <taxon>Gaeumannomyces</taxon>
    </lineage>
</organism>
<dbReference type="GO" id="GO:0050821">
    <property type="term" value="P:protein stabilization"/>
    <property type="evidence" value="ECO:0007669"/>
    <property type="project" value="EnsemblFungi"/>
</dbReference>
<dbReference type="InterPro" id="IPR007865">
    <property type="entry name" value="Aminopep_P_N"/>
</dbReference>
<comment type="catalytic activity">
    <reaction evidence="1">
        <text>Release of any N-terminal amino acid, including proline, that is linked to proline, even from a dipeptide or tripeptide.</text>
        <dbReference type="EC" id="3.4.11.9"/>
    </reaction>
</comment>
<dbReference type="VEuPathDB" id="FungiDB:GGTG_00127"/>
<evidence type="ECO:0000313" key="13">
    <source>
        <dbReference type="EMBL" id="EJT80123.1"/>
    </source>
</evidence>
<evidence type="ECO:0000256" key="4">
    <source>
        <dbReference type="ARBA" id="ARBA00008766"/>
    </source>
</evidence>
<dbReference type="PANTHER" id="PTHR43226">
    <property type="entry name" value="XAA-PRO AMINOPEPTIDASE 3"/>
    <property type="match status" value="1"/>
</dbReference>
<proteinExistence type="inferred from homology"/>
<dbReference type="Proteomes" id="UP000006039">
    <property type="component" value="Unassembled WGS sequence"/>
</dbReference>
<comment type="similarity">
    <text evidence="4">Belongs to the peptidase M24B family.</text>
</comment>
<dbReference type="OrthoDB" id="4215474at2759"/>
<dbReference type="EMBL" id="GL385395">
    <property type="protein sequence ID" value="EJT80123.1"/>
    <property type="molecule type" value="Genomic_DNA"/>
</dbReference>
<dbReference type="SUPFAM" id="SSF53092">
    <property type="entry name" value="Creatinase/prolidase N-terminal domain"/>
    <property type="match status" value="1"/>
</dbReference>
<dbReference type="RefSeq" id="XP_009216132.1">
    <property type="nucleotide sequence ID" value="XM_009217868.1"/>
</dbReference>
<comment type="function">
    <text evidence="3">Catalyzes the removal of a penultimate prolyl residue from the N-termini of peptides.</text>
</comment>
<dbReference type="GO" id="GO:0070006">
    <property type="term" value="F:metalloaminopeptidase activity"/>
    <property type="evidence" value="ECO:0007669"/>
    <property type="project" value="InterPro"/>
</dbReference>
<evidence type="ECO:0000313" key="14">
    <source>
        <dbReference type="EnsemblFungi" id="EJT80123"/>
    </source>
</evidence>
<reference evidence="13" key="3">
    <citation type="submission" date="2010-09" db="EMBL/GenBank/DDBJ databases">
        <title>Annotation of Gaeumannomyces graminis var. tritici R3-111a-1.</title>
        <authorList>
            <consortium name="The Broad Institute Genome Sequencing Platform"/>
            <person name="Ma L.-J."/>
            <person name="Dead R."/>
            <person name="Young S.K."/>
            <person name="Zeng Q."/>
            <person name="Gargeya S."/>
            <person name="Fitzgerald M."/>
            <person name="Haas B."/>
            <person name="Abouelleil A."/>
            <person name="Alvarado L."/>
            <person name="Arachchi H.M."/>
            <person name="Berlin A."/>
            <person name="Brown A."/>
            <person name="Chapman S.B."/>
            <person name="Chen Z."/>
            <person name="Dunbar C."/>
            <person name="Freedman E."/>
            <person name="Gearin G."/>
            <person name="Gellesch M."/>
            <person name="Goldberg J."/>
            <person name="Griggs A."/>
            <person name="Gujja S."/>
            <person name="Heiman D."/>
            <person name="Howarth C."/>
            <person name="Larson L."/>
            <person name="Lui A."/>
            <person name="MacDonald P.J.P."/>
            <person name="Mehta T."/>
            <person name="Montmayeur A."/>
            <person name="Murphy C."/>
            <person name="Neiman D."/>
            <person name="Pearson M."/>
            <person name="Priest M."/>
            <person name="Roberts A."/>
            <person name="Saif S."/>
            <person name="Shea T."/>
            <person name="Shenoy N."/>
            <person name="Sisk P."/>
            <person name="Stolte C."/>
            <person name="Sykes S."/>
            <person name="Yandava C."/>
            <person name="Wortman J."/>
            <person name="Nusbaum C."/>
            <person name="Birren B."/>
        </authorList>
    </citation>
    <scope>NUCLEOTIDE SEQUENCE</scope>
    <source>
        <strain evidence="13">R3-111a-1</strain>
    </source>
</reference>
<dbReference type="EC" id="3.4.11.9" evidence="5"/>